<sequence length="533" mass="54977">MVRGFAAATAAAAVLMAAACASAELVVLQPADDVWTEVGLPLSAEWEAARAQDIAWLHAAAAADADANAADAVPRMSFGGYGMTAWLARQLDMLAAVQFELAGGGRDGDGEPAGYASYASLFGGSDDEALAGDVYRMDNVRYDDAARWGNADAPYLGEARYGDAAPYYDDGGAQAITLSSWWPFARGHRGTDGTVTMHAAVLLGEPGEAYDNDAAVEDEWEGSSLAARGANVAEVWDSMLQQFGEPDVDPLFSSADDEAGWRVAARNGGAAGGGVPLLRGAPLVTAEQRRPAWEAEEMLQDARATAIEEASSSWYGDAYDFDEGIDEHWGRLRTRVVGRSGNSDRLSAAAAMNVAVGAVLAALDDAAAAIFAESAAGFDMGPIEDDGWVVLTAAETNAAAAAAASSRPLLRLRNANGGVPAPLPLPLLLALSALIAAACLAAIAFVRSLSALCNAAAAQRRRRHAPLQQQRRGRLLGSDDGSGDSDSDSETAPSGGYAPPKLALRGGAVANPLTSVVVASDFAASRCGSLDSL</sequence>
<feature type="transmembrane region" description="Helical" evidence="2">
    <location>
        <begin position="427"/>
        <end position="453"/>
    </location>
</feature>
<dbReference type="EMBL" id="HBEC01004689">
    <property type="protein sequence ID" value="CAD8282107.1"/>
    <property type="molecule type" value="Transcribed_RNA"/>
</dbReference>
<keyword evidence="2" id="KW-0812">Transmembrane</keyword>
<keyword evidence="2" id="KW-0472">Membrane</keyword>
<feature type="chain" id="PRO_5031184735" description="Phospholipase B-like" evidence="3">
    <location>
        <begin position="24"/>
        <end position="533"/>
    </location>
</feature>
<keyword evidence="2" id="KW-1133">Transmembrane helix</keyword>
<accession>A0A7R9V254</accession>
<evidence type="ECO:0000256" key="1">
    <source>
        <dbReference type="SAM" id="MobiDB-lite"/>
    </source>
</evidence>
<proteinExistence type="predicted"/>
<reference evidence="4" key="1">
    <citation type="submission" date="2021-01" db="EMBL/GenBank/DDBJ databases">
        <authorList>
            <person name="Corre E."/>
            <person name="Pelletier E."/>
            <person name="Niang G."/>
            <person name="Scheremetjew M."/>
            <person name="Finn R."/>
            <person name="Kale V."/>
            <person name="Holt S."/>
            <person name="Cochrane G."/>
            <person name="Meng A."/>
            <person name="Brown T."/>
            <person name="Cohen L."/>
        </authorList>
    </citation>
    <scope>NUCLEOTIDE SEQUENCE</scope>
    <source>
        <strain evidence="4">CCMP219</strain>
    </source>
</reference>
<protein>
    <recommendedName>
        <fullName evidence="5">Phospholipase B-like</fullName>
    </recommendedName>
</protein>
<gene>
    <name evidence="4" type="ORF">CEUR00632_LOCUS2142</name>
</gene>
<evidence type="ECO:0000256" key="3">
    <source>
        <dbReference type="SAM" id="SignalP"/>
    </source>
</evidence>
<name>A0A7R9V254_9CHLO</name>
<feature type="region of interest" description="Disordered" evidence="1">
    <location>
        <begin position="462"/>
        <end position="500"/>
    </location>
</feature>
<keyword evidence="3" id="KW-0732">Signal</keyword>
<evidence type="ECO:0000313" key="4">
    <source>
        <dbReference type="EMBL" id="CAD8282107.1"/>
    </source>
</evidence>
<feature type="signal peptide" evidence="3">
    <location>
        <begin position="1"/>
        <end position="23"/>
    </location>
</feature>
<evidence type="ECO:0008006" key="5">
    <source>
        <dbReference type="Google" id="ProtNLM"/>
    </source>
</evidence>
<dbReference type="PROSITE" id="PS51257">
    <property type="entry name" value="PROKAR_LIPOPROTEIN"/>
    <property type="match status" value="1"/>
</dbReference>
<evidence type="ECO:0000256" key="2">
    <source>
        <dbReference type="SAM" id="Phobius"/>
    </source>
</evidence>
<organism evidence="4">
    <name type="scientific">Chlamydomonas euryale</name>
    <dbReference type="NCBI Taxonomy" id="1486919"/>
    <lineage>
        <taxon>Eukaryota</taxon>
        <taxon>Viridiplantae</taxon>
        <taxon>Chlorophyta</taxon>
        <taxon>core chlorophytes</taxon>
        <taxon>Chlorophyceae</taxon>
        <taxon>CS clade</taxon>
        <taxon>Chlamydomonadales</taxon>
        <taxon>Chlamydomonadaceae</taxon>
        <taxon>Chlamydomonas</taxon>
    </lineage>
</organism>
<dbReference type="AlphaFoldDB" id="A0A7R9V254"/>